<dbReference type="OMA" id="NIGMVGH"/>
<comment type="similarity">
    <text evidence="1">Belongs to the TRAFAC class translation factor GTPase superfamily. Classic translation factor GTPase family. EF-Tu/EF-1A subfamily.</text>
</comment>
<dbReference type="EMBL" id="CYKH01002128">
    <property type="protein sequence ID" value="CUG93204.1"/>
    <property type="molecule type" value="Genomic_DNA"/>
</dbReference>
<evidence type="ECO:0000256" key="6">
    <source>
        <dbReference type="ARBA" id="ARBA00023134"/>
    </source>
</evidence>
<keyword evidence="4" id="KW-0547">Nucleotide-binding</keyword>
<dbReference type="GO" id="GO:0001731">
    <property type="term" value="P:formation of translation preinitiation complex"/>
    <property type="evidence" value="ECO:0007669"/>
    <property type="project" value="TreeGrafter"/>
</dbReference>
<dbReference type="Pfam" id="PF00009">
    <property type="entry name" value="GTP_EFTU"/>
    <property type="match status" value="1"/>
</dbReference>
<dbReference type="PANTHER" id="PTHR42854:SF3">
    <property type="entry name" value="EUKARYOTIC TRANSLATION INITIATION FACTOR 2 SUBUNIT 3-RELATED"/>
    <property type="match status" value="1"/>
</dbReference>
<evidence type="ECO:0000256" key="1">
    <source>
        <dbReference type="ARBA" id="ARBA00007249"/>
    </source>
</evidence>
<dbReference type="VEuPathDB" id="TriTrypDB:BSAL_41355"/>
<dbReference type="SUPFAM" id="SSF52540">
    <property type="entry name" value="P-loop containing nucleoside triphosphate hydrolases"/>
    <property type="match status" value="1"/>
</dbReference>
<dbReference type="InterPro" id="IPR050543">
    <property type="entry name" value="eIF2G"/>
</dbReference>
<evidence type="ECO:0000313" key="9">
    <source>
        <dbReference type="EMBL" id="CUG93204.1"/>
    </source>
</evidence>
<dbReference type="GO" id="GO:0000049">
    <property type="term" value="F:tRNA binding"/>
    <property type="evidence" value="ECO:0007669"/>
    <property type="project" value="TreeGrafter"/>
</dbReference>
<dbReference type="Gene3D" id="2.40.30.10">
    <property type="entry name" value="Translation factors"/>
    <property type="match status" value="2"/>
</dbReference>
<dbReference type="PANTHER" id="PTHR42854">
    <property type="entry name" value="EUKARYOTIC TRANSLATION INITIATION FACTOR 2 SUBUNIT 3 FAMILY MEMBER"/>
    <property type="match status" value="1"/>
</dbReference>
<dbReference type="SUPFAM" id="SSF50465">
    <property type="entry name" value="EF-Tu/eEF-1alpha/eIF2-gamma C-terminal domain"/>
    <property type="match status" value="1"/>
</dbReference>
<name>A0A0S4JVP8_BODSA</name>
<dbReference type="Pfam" id="PF09173">
    <property type="entry name" value="eIF2_C"/>
    <property type="match status" value="1"/>
</dbReference>
<dbReference type="GO" id="GO:0005525">
    <property type="term" value="F:GTP binding"/>
    <property type="evidence" value="ECO:0007669"/>
    <property type="project" value="UniProtKB-KW"/>
</dbReference>
<feature type="domain" description="Tr-type G" evidence="8">
    <location>
        <begin position="1"/>
        <end position="170"/>
    </location>
</feature>
<dbReference type="Proteomes" id="UP000051952">
    <property type="component" value="Unassembled WGS sequence"/>
</dbReference>
<dbReference type="InterPro" id="IPR027417">
    <property type="entry name" value="P-loop_NTPase"/>
</dbReference>
<keyword evidence="3 9" id="KW-0396">Initiation factor</keyword>
<keyword evidence="6" id="KW-0342">GTP-binding</keyword>
<evidence type="ECO:0000256" key="3">
    <source>
        <dbReference type="ARBA" id="ARBA00022540"/>
    </source>
</evidence>
<keyword evidence="10" id="KW-1185">Reference proteome</keyword>
<dbReference type="InterPro" id="IPR000795">
    <property type="entry name" value="T_Tr_GTP-bd_dom"/>
</dbReference>
<keyword evidence="5" id="KW-0648">Protein biosynthesis</keyword>
<dbReference type="PROSITE" id="PS51722">
    <property type="entry name" value="G_TR_2"/>
    <property type="match status" value="1"/>
</dbReference>
<protein>
    <recommendedName>
        <fullName evidence="2">protein-synthesizing GTPase</fullName>
        <ecNumber evidence="2">3.6.5.3</ecNumber>
    </recommendedName>
</protein>
<proteinExistence type="inferred from homology"/>
<dbReference type="Gene3D" id="3.40.50.300">
    <property type="entry name" value="P-loop containing nucleotide triphosphate hydrolases"/>
    <property type="match status" value="1"/>
</dbReference>
<evidence type="ECO:0000256" key="7">
    <source>
        <dbReference type="ARBA" id="ARBA00048107"/>
    </source>
</evidence>
<dbReference type="InterPro" id="IPR009000">
    <property type="entry name" value="Transl_B-barrel_sf"/>
</dbReference>
<dbReference type="GO" id="GO:0003924">
    <property type="term" value="F:GTPase activity"/>
    <property type="evidence" value="ECO:0007669"/>
    <property type="project" value="InterPro"/>
</dbReference>
<evidence type="ECO:0000313" key="10">
    <source>
        <dbReference type="Proteomes" id="UP000051952"/>
    </source>
</evidence>
<dbReference type="GO" id="GO:0003743">
    <property type="term" value="F:translation initiation factor activity"/>
    <property type="evidence" value="ECO:0007669"/>
    <property type="project" value="UniProtKB-KW"/>
</dbReference>
<dbReference type="NCBIfam" id="NF003077">
    <property type="entry name" value="PRK04000.1"/>
    <property type="match status" value="1"/>
</dbReference>
<dbReference type="GO" id="GO:0005850">
    <property type="term" value="C:eukaryotic translation initiation factor 2 complex"/>
    <property type="evidence" value="ECO:0007669"/>
    <property type="project" value="TreeGrafter"/>
</dbReference>
<dbReference type="GO" id="GO:0005829">
    <property type="term" value="C:cytosol"/>
    <property type="evidence" value="ECO:0007669"/>
    <property type="project" value="TreeGrafter"/>
</dbReference>
<dbReference type="OrthoDB" id="1045173at2759"/>
<dbReference type="AlphaFoldDB" id="A0A0S4JVP8"/>
<evidence type="ECO:0000259" key="8">
    <source>
        <dbReference type="PROSITE" id="PS51722"/>
    </source>
</evidence>
<evidence type="ECO:0000256" key="5">
    <source>
        <dbReference type="ARBA" id="ARBA00022917"/>
    </source>
</evidence>
<sequence length="418" mass="45256">MNITIHLGYANAKIFKCETCEAPKCYQALGSRQDEAKCQFCGNPLKLVRHVSFVDCPGHDVLMATMLNGAAIMDAALLLIAANESFPQPQTLEHLSAVEILQLKNLIVLQNKIDLVKPVQAIDQYQSIVQFLKSSTIFSNSATSVVPISAALHCGIDVVLQYITHLPNPQRPLNVPFRYLVVRSFDVNIPGGGDLPPHAGRHRGSIEQGVVRLGDDIEIRPGLLNFTSDNNNVTWSPLRTRVTSLRTEGASLPFAVPGGLVALGTDLDPSLTRQNRQCGSICGPPSSLPDVFIEIEVQVFLLTHVVGIPRSPIGPSTSSSSGSGGAQVGPSSRFLPGAFLQHRVGKLVVGETLRITCRAYTTAATVLVRRGELAKLRLRNPLCCSIDDKITISRMVERKHRLIGWGTVRRGASAAELK</sequence>
<dbReference type="SUPFAM" id="SSF50447">
    <property type="entry name" value="Translation proteins"/>
    <property type="match status" value="1"/>
</dbReference>
<dbReference type="InterPro" id="IPR015256">
    <property type="entry name" value="eIF2g_C"/>
</dbReference>
<evidence type="ECO:0000256" key="4">
    <source>
        <dbReference type="ARBA" id="ARBA00022741"/>
    </source>
</evidence>
<accession>A0A0S4JVP8</accession>
<organism evidence="9 10">
    <name type="scientific">Bodo saltans</name>
    <name type="common">Flagellated protozoan</name>
    <dbReference type="NCBI Taxonomy" id="75058"/>
    <lineage>
        <taxon>Eukaryota</taxon>
        <taxon>Discoba</taxon>
        <taxon>Euglenozoa</taxon>
        <taxon>Kinetoplastea</taxon>
        <taxon>Metakinetoplastina</taxon>
        <taxon>Eubodonida</taxon>
        <taxon>Bodonidae</taxon>
        <taxon>Bodo</taxon>
    </lineage>
</organism>
<dbReference type="InterPro" id="IPR009001">
    <property type="entry name" value="Transl_elong_EF1A/Init_IF2_C"/>
</dbReference>
<evidence type="ECO:0000256" key="2">
    <source>
        <dbReference type="ARBA" id="ARBA00011986"/>
    </source>
</evidence>
<dbReference type="EC" id="3.6.5.3" evidence="2"/>
<reference evidence="10" key="1">
    <citation type="submission" date="2015-09" db="EMBL/GenBank/DDBJ databases">
        <authorList>
            <consortium name="Pathogen Informatics"/>
        </authorList>
    </citation>
    <scope>NUCLEOTIDE SEQUENCE [LARGE SCALE GENOMIC DNA]</scope>
    <source>
        <strain evidence="10">Lake Konstanz</strain>
    </source>
</reference>
<comment type="catalytic activity">
    <reaction evidence="7">
        <text>GTP + H2O = GDP + phosphate + H(+)</text>
        <dbReference type="Rhea" id="RHEA:19669"/>
        <dbReference type="ChEBI" id="CHEBI:15377"/>
        <dbReference type="ChEBI" id="CHEBI:15378"/>
        <dbReference type="ChEBI" id="CHEBI:37565"/>
        <dbReference type="ChEBI" id="CHEBI:43474"/>
        <dbReference type="ChEBI" id="CHEBI:58189"/>
        <dbReference type="EC" id="3.6.5.3"/>
    </reaction>
</comment>
<gene>
    <name evidence="9" type="ORF">BSAL_41355</name>
</gene>